<keyword evidence="2" id="KW-1185">Reference proteome</keyword>
<reference evidence="1 2" key="1">
    <citation type="submission" date="2015-01" db="EMBL/GenBank/DDBJ databases">
        <title>The Genome Sequence of Exophiala mesophila CBS40295.</title>
        <authorList>
            <consortium name="The Broad Institute Genomics Platform"/>
            <person name="Cuomo C."/>
            <person name="de Hoog S."/>
            <person name="Gorbushina A."/>
            <person name="Stielow B."/>
            <person name="Teixiera M."/>
            <person name="Abouelleil A."/>
            <person name="Chapman S.B."/>
            <person name="Priest M."/>
            <person name="Young S.K."/>
            <person name="Wortman J."/>
            <person name="Nusbaum C."/>
            <person name="Birren B."/>
        </authorList>
    </citation>
    <scope>NUCLEOTIDE SEQUENCE [LARGE SCALE GENOMIC DNA]</scope>
    <source>
        <strain evidence="1 2">CBS 40295</strain>
    </source>
</reference>
<dbReference type="RefSeq" id="XP_016219746.1">
    <property type="nucleotide sequence ID" value="XM_016374202.1"/>
</dbReference>
<name>A0A0D1YZZ4_EXOME</name>
<proteinExistence type="predicted"/>
<dbReference type="HOGENOM" id="CLU_2223285_0_0_1"/>
<gene>
    <name evidence="1" type="ORF">PV10_09093</name>
</gene>
<dbReference type="AlphaFoldDB" id="A0A0D1YZZ4"/>
<dbReference type="EMBL" id="KN847526">
    <property type="protein sequence ID" value="KIV88172.1"/>
    <property type="molecule type" value="Genomic_DNA"/>
</dbReference>
<dbReference type="Proteomes" id="UP000054302">
    <property type="component" value="Unassembled WGS sequence"/>
</dbReference>
<sequence>MVLSKQVVSWPEGGKWVDQCEARACREILCLGLPGQRDRGYGRMACGTQGKWVFGVKSLTKGYGRLKVGPGGVCESEGLRESCKPGGDSGGPRLRHACSMLCVVGS</sequence>
<accession>A0A0D1YZZ4</accession>
<evidence type="ECO:0000313" key="1">
    <source>
        <dbReference type="EMBL" id="KIV88172.1"/>
    </source>
</evidence>
<organism evidence="1 2">
    <name type="scientific">Exophiala mesophila</name>
    <name type="common">Black yeast-like fungus</name>
    <dbReference type="NCBI Taxonomy" id="212818"/>
    <lineage>
        <taxon>Eukaryota</taxon>
        <taxon>Fungi</taxon>
        <taxon>Dikarya</taxon>
        <taxon>Ascomycota</taxon>
        <taxon>Pezizomycotina</taxon>
        <taxon>Eurotiomycetes</taxon>
        <taxon>Chaetothyriomycetidae</taxon>
        <taxon>Chaetothyriales</taxon>
        <taxon>Herpotrichiellaceae</taxon>
        <taxon>Exophiala</taxon>
    </lineage>
</organism>
<dbReference type="GeneID" id="27326938"/>
<evidence type="ECO:0000313" key="2">
    <source>
        <dbReference type="Proteomes" id="UP000054302"/>
    </source>
</evidence>
<dbReference type="VEuPathDB" id="FungiDB:PV10_09093"/>
<protein>
    <submittedName>
        <fullName evidence="1">Uncharacterized protein</fullName>
    </submittedName>
</protein>
<feature type="non-terminal residue" evidence="1">
    <location>
        <position position="1"/>
    </location>
</feature>